<keyword evidence="4" id="KW-0472">Membrane</keyword>
<dbReference type="InterPro" id="IPR011990">
    <property type="entry name" value="TPR-like_helical_dom_sf"/>
</dbReference>
<evidence type="ECO:0000256" key="2">
    <source>
        <dbReference type="ARBA" id="ARBA00006275"/>
    </source>
</evidence>
<reference evidence="8" key="1">
    <citation type="submission" date="2021-03" db="EMBL/GenBank/DDBJ databases">
        <authorList>
            <person name="Lu T."/>
            <person name="Wang Q."/>
            <person name="Han X."/>
        </authorList>
    </citation>
    <scope>NUCLEOTIDE SEQUENCE</scope>
    <source>
        <strain evidence="8">WQ 2009</strain>
    </source>
</reference>
<evidence type="ECO:0000259" key="6">
    <source>
        <dbReference type="Pfam" id="PF07980"/>
    </source>
</evidence>
<dbReference type="Gene3D" id="1.25.40.390">
    <property type="match status" value="1"/>
</dbReference>
<feature type="domain" description="SusD-like N-terminal" evidence="7">
    <location>
        <begin position="92"/>
        <end position="232"/>
    </location>
</feature>
<dbReference type="InterPro" id="IPR012944">
    <property type="entry name" value="SusD_RagB_dom"/>
</dbReference>
<evidence type="ECO:0000313" key="8">
    <source>
        <dbReference type="EMBL" id="MBP3944525.1"/>
    </source>
</evidence>
<evidence type="ECO:0000256" key="3">
    <source>
        <dbReference type="ARBA" id="ARBA00022729"/>
    </source>
</evidence>
<gene>
    <name evidence="8" type="ORF">J5U18_13365</name>
</gene>
<dbReference type="InterPro" id="IPR033985">
    <property type="entry name" value="SusD-like_N"/>
</dbReference>
<dbReference type="AlphaFoldDB" id="A0A8T4HDY9"/>
<dbReference type="Proteomes" id="UP000679691">
    <property type="component" value="Unassembled WGS sequence"/>
</dbReference>
<dbReference type="RefSeq" id="WP_353548039.1">
    <property type="nucleotide sequence ID" value="NZ_JAGKSB010000022.1"/>
</dbReference>
<dbReference type="Pfam" id="PF14322">
    <property type="entry name" value="SusD-like_3"/>
    <property type="match status" value="1"/>
</dbReference>
<comment type="subcellular location">
    <subcellularLocation>
        <location evidence="1">Cell outer membrane</location>
    </subcellularLocation>
</comment>
<name>A0A8T4HDY9_9SPHI</name>
<evidence type="ECO:0000256" key="4">
    <source>
        <dbReference type="ARBA" id="ARBA00023136"/>
    </source>
</evidence>
<evidence type="ECO:0000259" key="7">
    <source>
        <dbReference type="Pfam" id="PF14322"/>
    </source>
</evidence>
<comment type="similarity">
    <text evidence="2">Belongs to the SusD family.</text>
</comment>
<dbReference type="GO" id="GO:0009279">
    <property type="term" value="C:cell outer membrane"/>
    <property type="evidence" value="ECO:0007669"/>
    <property type="project" value="UniProtKB-SubCell"/>
</dbReference>
<proteinExistence type="inferred from homology"/>
<evidence type="ECO:0000256" key="5">
    <source>
        <dbReference type="ARBA" id="ARBA00023237"/>
    </source>
</evidence>
<dbReference type="SUPFAM" id="SSF48452">
    <property type="entry name" value="TPR-like"/>
    <property type="match status" value="1"/>
</dbReference>
<evidence type="ECO:0000256" key="1">
    <source>
        <dbReference type="ARBA" id="ARBA00004442"/>
    </source>
</evidence>
<sequence length="470" mass="51834">MNYKVYILPLLFAMSMQSCDKRLDLLPQQQLADEIVFQNPTTAYGALIGVYSKTQNFDFYGSFPQIIGDFLGHNVNFLGTFPTIQDIQNFAAISTNANVQSLWRQHYEVIAGANKVIDNIHTTPTLTEAQANQYEGEARFLRALAYFQLSNLFSHPFQVSQGTNLAVPLVLEDFVGEISFPARSSLNAVHQQIIEDLTQAVALLPTSYSSEELTRGRATRGASLALLARIYLYRDELAQSIQAARDALAIGIYQLAPNFNFYNGNSAEDIFSIQNSAIDNGRTASGGWASYYNPAALGGRGDAVFSNELIATFEEEPTDLRYTFRLEGIATDGLLHQFTTKYPDAATNSDNAPVLRTTELLLTLAEALAKSSTAINGEALAILNEQIRQRANLPAKSISSSTELVEAILIERRKELAFEGHHRMDLLRNSQDLRSDNSNAAFGGNRTILPIPQRDIDVNEGLSGQQNPGY</sequence>
<keyword evidence="5" id="KW-0998">Cell outer membrane</keyword>
<dbReference type="PROSITE" id="PS51257">
    <property type="entry name" value="PROKAR_LIPOPROTEIN"/>
    <property type="match status" value="1"/>
</dbReference>
<organism evidence="8 9">
    <name type="scientific">Rhinopithecimicrobium faecis</name>
    <dbReference type="NCBI Taxonomy" id="2820698"/>
    <lineage>
        <taxon>Bacteria</taxon>
        <taxon>Pseudomonadati</taxon>
        <taxon>Bacteroidota</taxon>
        <taxon>Sphingobacteriia</taxon>
        <taxon>Sphingobacteriales</taxon>
        <taxon>Sphingobacteriaceae</taxon>
        <taxon>Rhinopithecimicrobium</taxon>
    </lineage>
</organism>
<feature type="domain" description="RagB/SusD" evidence="6">
    <location>
        <begin position="341"/>
        <end position="470"/>
    </location>
</feature>
<comment type="caution">
    <text evidence="8">The sequence shown here is derived from an EMBL/GenBank/DDBJ whole genome shotgun (WGS) entry which is preliminary data.</text>
</comment>
<keyword evidence="3" id="KW-0732">Signal</keyword>
<dbReference type="Pfam" id="PF07980">
    <property type="entry name" value="SusD_RagB"/>
    <property type="match status" value="1"/>
</dbReference>
<protein>
    <submittedName>
        <fullName evidence="8">RagB/SusD family nutrient uptake outer membrane protein</fullName>
    </submittedName>
</protein>
<dbReference type="EMBL" id="JAGKSB010000022">
    <property type="protein sequence ID" value="MBP3944525.1"/>
    <property type="molecule type" value="Genomic_DNA"/>
</dbReference>
<keyword evidence="9" id="KW-1185">Reference proteome</keyword>
<dbReference type="CDD" id="cd08977">
    <property type="entry name" value="SusD"/>
    <property type="match status" value="1"/>
</dbReference>
<evidence type="ECO:0000313" key="9">
    <source>
        <dbReference type="Proteomes" id="UP000679691"/>
    </source>
</evidence>
<accession>A0A8T4HDY9</accession>